<evidence type="ECO:0000313" key="7">
    <source>
        <dbReference type="RefSeq" id="XP_034074128.1"/>
    </source>
</evidence>
<keyword evidence="4 5" id="KW-0472">Membrane</keyword>
<feature type="transmembrane region" description="Helical" evidence="5">
    <location>
        <begin position="33"/>
        <end position="55"/>
    </location>
</feature>
<dbReference type="KEGG" id="gacu:117547469"/>
<dbReference type="InParanoid" id="A0A6P8UBD7"/>
<dbReference type="InterPro" id="IPR031671">
    <property type="entry name" value="SMIM5/18/22"/>
</dbReference>
<dbReference type="Proteomes" id="UP000515161">
    <property type="component" value="Unplaced"/>
</dbReference>
<dbReference type="InterPro" id="IPR053081">
    <property type="entry name" value="SIM_Modulators"/>
</dbReference>
<dbReference type="PANTHER" id="PTHR36982:SF3">
    <property type="entry name" value="SMALL INTEGRAL MEMBRANE PROTEIN 22"/>
    <property type="match status" value="1"/>
</dbReference>
<dbReference type="GO" id="GO:0042127">
    <property type="term" value="P:regulation of cell population proliferation"/>
    <property type="evidence" value="ECO:0007669"/>
    <property type="project" value="TreeGrafter"/>
</dbReference>
<evidence type="ECO:0000256" key="2">
    <source>
        <dbReference type="ARBA" id="ARBA00022692"/>
    </source>
</evidence>
<dbReference type="CDD" id="cd20255">
    <property type="entry name" value="CASIMO1_SMIM22"/>
    <property type="match status" value="1"/>
</dbReference>
<comment type="subcellular location">
    <subcellularLocation>
        <location evidence="1">Membrane</location>
        <topology evidence="1">Single-pass membrane protein</topology>
    </subcellularLocation>
</comment>
<evidence type="ECO:0000256" key="5">
    <source>
        <dbReference type="SAM" id="Phobius"/>
    </source>
</evidence>
<evidence type="ECO:0000313" key="6">
    <source>
        <dbReference type="Proteomes" id="UP000515161"/>
    </source>
</evidence>
<dbReference type="PANTHER" id="PTHR36982">
    <property type="entry name" value="CLCA DOMAIN-CONTAINING PROTEIN"/>
    <property type="match status" value="1"/>
</dbReference>
<organism evidence="6 7">
    <name type="scientific">Gymnodraco acuticeps</name>
    <name type="common">Antarctic dragonfish</name>
    <dbReference type="NCBI Taxonomy" id="8218"/>
    <lineage>
        <taxon>Eukaryota</taxon>
        <taxon>Metazoa</taxon>
        <taxon>Chordata</taxon>
        <taxon>Craniata</taxon>
        <taxon>Vertebrata</taxon>
        <taxon>Euteleostomi</taxon>
        <taxon>Actinopterygii</taxon>
        <taxon>Neopterygii</taxon>
        <taxon>Teleostei</taxon>
        <taxon>Neoteleostei</taxon>
        <taxon>Acanthomorphata</taxon>
        <taxon>Eupercaria</taxon>
        <taxon>Perciformes</taxon>
        <taxon>Notothenioidei</taxon>
        <taxon>Bathydraconidae</taxon>
        <taxon>Gymnodraco</taxon>
    </lineage>
</organism>
<keyword evidence="2 5" id="KW-0812">Transmembrane</keyword>
<dbReference type="AlphaFoldDB" id="A0A6P8UBD7"/>
<dbReference type="Pfam" id="PF15831">
    <property type="entry name" value="SMIM5_18_22"/>
    <property type="match status" value="1"/>
</dbReference>
<dbReference type="OrthoDB" id="9538566at2759"/>
<evidence type="ECO:0000256" key="3">
    <source>
        <dbReference type="ARBA" id="ARBA00022989"/>
    </source>
</evidence>
<keyword evidence="6" id="KW-1185">Reference proteome</keyword>
<proteinExistence type="predicted"/>
<keyword evidence="3 5" id="KW-1133">Transmembrane helix</keyword>
<name>A0A6P8UBD7_GYMAC</name>
<protein>
    <submittedName>
        <fullName evidence="7">Small integral membrane protein 22 isoform X1</fullName>
    </submittedName>
</protein>
<dbReference type="GO" id="GO:0016020">
    <property type="term" value="C:membrane"/>
    <property type="evidence" value="ECO:0007669"/>
    <property type="project" value="UniProtKB-SubCell"/>
</dbReference>
<evidence type="ECO:0000256" key="4">
    <source>
        <dbReference type="ARBA" id="ARBA00023136"/>
    </source>
</evidence>
<sequence length="126" mass="14594">MMEHRELQQDLEDQWGQVVSRLQGKVFQSDWDIASFTVFFIFIGMVLLLVLLVLIRCCCCCCCSDDEKFCTPRNATANKGRNTFCNYATTMWNALPTAVKECESLPTFKTSLKEHLWETAIRNWPL</sequence>
<dbReference type="RefSeq" id="XP_034074128.1">
    <property type="nucleotide sequence ID" value="XM_034218237.1"/>
</dbReference>
<dbReference type="CTD" id="440335"/>
<accession>A0A6P8UBD7</accession>
<reference evidence="7" key="1">
    <citation type="submission" date="2025-08" db="UniProtKB">
        <authorList>
            <consortium name="RefSeq"/>
        </authorList>
    </citation>
    <scope>IDENTIFICATION</scope>
</reference>
<dbReference type="GeneID" id="117547469"/>
<evidence type="ECO:0000256" key="1">
    <source>
        <dbReference type="ARBA" id="ARBA00004167"/>
    </source>
</evidence>
<gene>
    <name evidence="7" type="primary">smim22</name>
</gene>